<dbReference type="KEGG" id="slut:H9L13_05190"/>
<gene>
    <name evidence="2" type="ORF">H9L13_05190</name>
</gene>
<organism evidence="2 3">
    <name type="scientific">Sphingomonas lutea</name>
    <dbReference type="NCBI Taxonomy" id="1045317"/>
    <lineage>
        <taxon>Bacteria</taxon>
        <taxon>Pseudomonadati</taxon>
        <taxon>Pseudomonadota</taxon>
        <taxon>Alphaproteobacteria</taxon>
        <taxon>Sphingomonadales</taxon>
        <taxon>Sphingomonadaceae</taxon>
        <taxon>Sphingomonas</taxon>
    </lineage>
</organism>
<keyword evidence="1" id="KW-0732">Signal</keyword>
<evidence type="ECO:0000313" key="3">
    <source>
        <dbReference type="Proteomes" id="UP000515971"/>
    </source>
</evidence>
<proteinExistence type="predicted"/>
<name>A0A7G9SK94_9SPHN</name>
<dbReference type="RefSeq" id="WP_187539627.1">
    <property type="nucleotide sequence ID" value="NZ_BAABJT010000001.1"/>
</dbReference>
<sequence length="155" mass="16637">MNMKMILAGTAGLAALATAAPATAQYGYYAQPYGYTPQYGYAQQYGYGYNTTALASQRCTAAVQARLQNRVGIQSILGAVLGVNTSGRVLSVTQVTPRRNDVRVRGLASSGRQAGYGPYGVGAYGAYGYGFQPDLSFNCRVDYNGYVRDVNINRR</sequence>
<dbReference type="EMBL" id="CP060718">
    <property type="protein sequence ID" value="QNN68269.1"/>
    <property type="molecule type" value="Genomic_DNA"/>
</dbReference>
<evidence type="ECO:0000313" key="2">
    <source>
        <dbReference type="EMBL" id="QNN68269.1"/>
    </source>
</evidence>
<feature type="chain" id="PRO_5028885757" evidence="1">
    <location>
        <begin position="25"/>
        <end position="155"/>
    </location>
</feature>
<evidence type="ECO:0000256" key="1">
    <source>
        <dbReference type="SAM" id="SignalP"/>
    </source>
</evidence>
<keyword evidence="3" id="KW-1185">Reference proteome</keyword>
<protein>
    <submittedName>
        <fullName evidence="2">Uncharacterized protein</fullName>
    </submittedName>
</protein>
<feature type="signal peptide" evidence="1">
    <location>
        <begin position="1"/>
        <end position="24"/>
    </location>
</feature>
<reference evidence="2 3" key="1">
    <citation type="submission" date="2020-08" db="EMBL/GenBank/DDBJ databases">
        <title>Genome sequence of Sphingomonas lutea KCTC 23642T.</title>
        <authorList>
            <person name="Hyun D.-W."/>
            <person name="Bae J.-W."/>
        </authorList>
    </citation>
    <scope>NUCLEOTIDE SEQUENCE [LARGE SCALE GENOMIC DNA]</scope>
    <source>
        <strain evidence="2 3">KCTC 23642</strain>
    </source>
</reference>
<dbReference type="AlphaFoldDB" id="A0A7G9SK94"/>
<dbReference type="Proteomes" id="UP000515971">
    <property type="component" value="Chromosome"/>
</dbReference>
<accession>A0A7G9SK94</accession>